<keyword evidence="1" id="KW-0812">Transmembrane</keyword>
<protein>
    <submittedName>
        <fullName evidence="2">Uncharacterized protein</fullName>
    </submittedName>
</protein>
<feature type="transmembrane region" description="Helical" evidence="1">
    <location>
        <begin position="59"/>
        <end position="82"/>
    </location>
</feature>
<keyword evidence="1" id="KW-1133">Transmembrane helix</keyword>
<feature type="transmembrane region" description="Helical" evidence="1">
    <location>
        <begin position="260"/>
        <end position="281"/>
    </location>
</feature>
<comment type="caution">
    <text evidence="2">The sequence shown here is derived from an EMBL/GenBank/DDBJ whole genome shotgun (WGS) entry which is preliminary data.</text>
</comment>
<feature type="transmembrane region" description="Helical" evidence="1">
    <location>
        <begin position="465"/>
        <end position="484"/>
    </location>
</feature>
<feature type="transmembrane region" description="Helical" evidence="1">
    <location>
        <begin position="94"/>
        <end position="115"/>
    </location>
</feature>
<gene>
    <name evidence="2" type="ORF">S2091_3061</name>
</gene>
<dbReference type="OrthoDB" id="8875045at2"/>
<dbReference type="Proteomes" id="UP000237839">
    <property type="component" value="Unassembled WGS sequence"/>
</dbReference>
<dbReference type="AlphaFoldDB" id="A0A2S9GWP2"/>
<sequence>MNATTIKILILTEARLRLRRLSTLVTLLLVAALAWLMLADQSSGNTFIAVQNAKVLYTSSALALGSATMFSLVFGLAGFYLVRGRISEDVRSGASGVIASSTISNALFLLCRWLGGVGYLVVLAGAFMLSIMACHLFRGVGAINVFVYLETYGVILLPLIFFSVSCAVLFDGIAPLMGKLGDVIYFFLWIAQISILGSSEANATHQITSIMLFDFSGIVMTMQSLFAYLHTSNISMGYASFDPKLVPVTLTNDLWSGPMLLMRFASAAVASLILLPSFFLFHRYSPDKVKVSHARERRSPIAVLNQVLRPLSGLVQPLFPMAARLPGILGQALADVALTLTSSPAAILALILVLLSSIFVNLTMLPSVLLAALAYWGILVSDISTRDYMTGCEDMTGVVAGGAKQRYLRQLVATFMLGLLFTISIALRLAFHAPLLACALLVGLFSLSALASLLGRTSRSSRTFLALFLFWLYVATQVSNVPIIDVAGFNAVANSISITTQMIIAITALIFGYSYNRLAK</sequence>
<feature type="transmembrane region" description="Helical" evidence="1">
    <location>
        <begin position="496"/>
        <end position="515"/>
    </location>
</feature>
<reference evidence="2 3" key="1">
    <citation type="submission" date="2018-02" db="EMBL/GenBank/DDBJ databases">
        <title>Solimicrobium silvestre gen. nov., sp. nov., isolated from alpine forest soil.</title>
        <authorList>
            <person name="Margesin R."/>
            <person name="Albuquerque L."/>
            <person name="Zhang D.-C."/>
            <person name="Froufe H.J.C."/>
            <person name="Severino R."/>
            <person name="Roxo I."/>
            <person name="Egas C."/>
            <person name="Da Costa M.S."/>
        </authorList>
    </citation>
    <scope>NUCLEOTIDE SEQUENCE [LARGE SCALE GENOMIC DNA]</scope>
    <source>
        <strain evidence="2 3">S20-91</strain>
    </source>
</reference>
<dbReference type="RefSeq" id="WP_105532811.1">
    <property type="nucleotide sequence ID" value="NZ_PUGF01000015.1"/>
</dbReference>
<dbReference type="EMBL" id="PUGF01000015">
    <property type="protein sequence ID" value="PRC92145.1"/>
    <property type="molecule type" value="Genomic_DNA"/>
</dbReference>
<proteinExistence type="predicted"/>
<feature type="transmembrane region" description="Helical" evidence="1">
    <location>
        <begin position="433"/>
        <end position="453"/>
    </location>
</feature>
<feature type="transmembrane region" description="Helical" evidence="1">
    <location>
        <begin position="411"/>
        <end position="427"/>
    </location>
</feature>
<evidence type="ECO:0000313" key="3">
    <source>
        <dbReference type="Proteomes" id="UP000237839"/>
    </source>
</evidence>
<feature type="transmembrane region" description="Helical" evidence="1">
    <location>
        <begin position="183"/>
        <end position="203"/>
    </location>
</feature>
<accession>A0A2S9GWP2</accession>
<evidence type="ECO:0000256" key="1">
    <source>
        <dbReference type="SAM" id="Phobius"/>
    </source>
</evidence>
<organism evidence="2 3">
    <name type="scientific">Solimicrobium silvestre</name>
    <dbReference type="NCBI Taxonomy" id="2099400"/>
    <lineage>
        <taxon>Bacteria</taxon>
        <taxon>Pseudomonadati</taxon>
        <taxon>Pseudomonadota</taxon>
        <taxon>Betaproteobacteria</taxon>
        <taxon>Burkholderiales</taxon>
        <taxon>Oxalobacteraceae</taxon>
        <taxon>Solimicrobium</taxon>
    </lineage>
</organism>
<feature type="transmembrane region" description="Helical" evidence="1">
    <location>
        <begin position="21"/>
        <end position="39"/>
    </location>
</feature>
<keyword evidence="1" id="KW-0472">Membrane</keyword>
<feature type="transmembrane region" description="Helical" evidence="1">
    <location>
        <begin position="358"/>
        <end position="379"/>
    </location>
</feature>
<feature type="transmembrane region" description="Helical" evidence="1">
    <location>
        <begin position="210"/>
        <end position="229"/>
    </location>
</feature>
<name>A0A2S9GWP2_9BURK</name>
<evidence type="ECO:0000313" key="2">
    <source>
        <dbReference type="EMBL" id="PRC92145.1"/>
    </source>
</evidence>
<feature type="transmembrane region" description="Helical" evidence="1">
    <location>
        <begin position="332"/>
        <end position="352"/>
    </location>
</feature>
<keyword evidence="3" id="KW-1185">Reference proteome</keyword>
<feature type="transmembrane region" description="Helical" evidence="1">
    <location>
        <begin position="121"/>
        <end position="147"/>
    </location>
</feature>